<dbReference type="SUPFAM" id="SSF54506">
    <property type="entry name" value="Diaminopimelate epimerase-like"/>
    <property type="match status" value="1"/>
</dbReference>
<reference evidence="1 2" key="1">
    <citation type="submission" date="2016-10" db="EMBL/GenBank/DDBJ databases">
        <authorList>
            <person name="de Groot N.N."/>
        </authorList>
    </citation>
    <scope>NUCLEOTIDE SEQUENCE [LARGE SCALE GENOMIC DNA]</scope>
    <source>
        <strain evidence="1 2">KH1P1</strain>
    </source>
</reference>
<evidence type="ECO:0000313" key="2">
    <source>
        <dbReference type="Proteomes" id="UP000199820"/>
    </source>
</evidence>
<keyword evidence="2" id="KW-1185">Reference proteome</keyword>
<name>A0A1I0HYW8_9FIRM</name>
<sequence length="280" mass="30159">MEFRLHVIMVDPAGNRTAIVRDPVDPKYYAPIGAALLRIPELHAEQAGFLAKPVMGGEIRLEMSGGEFCGNATRSVGYLQASREGCRAGDLIPTEISGSPDVLNVRIDDDGAWCSMPLPLSVERLPVENPDYDPLNPESKTVLHLPLIVLDGISHAILYKTQCSEPLGNAVIDAIRDTTGAAAGGAIFLDDEKHTMTPFVWVRSTGSRVWESSCGSGTLASAVWLSRGISDGLYRLELRQPGGNLHAEIEKKNGNIVCGRIGGPITIEEEKVYTVATPEN</sequence>
<organism evidence="1 2">
    <name type="scientific">[Clostridium] aminophilum</name>
    <dbReference type="NCBI Taxonomy" id="1526"/>
    <lineage>
        <taxon>Bacteria</taxon>
        <taxon>Bacillati</taxon>
        <taxon>Bacillota</taxon>
        <taxon>Clostridia</taxon>
        <taxon>Lachnospirales</taxon>
        <taxon>Lachnospiraceae</taxon>
    </lineage>
</organism>
<gene>
    <name evidence="1" type="ORF">SAMN04487771_10627</name>
</gene>
<dbReference type="AlphaFoldDB" id="A0A1I0HYW8"/>
<accession>A0A1I0HYW8</accession>
<dbReference type="RefSeq" id="WP_074650381.1">
    <property type="nucleotide sequence ID" value="NZ_FOIL01000062.1"/>
</dbReference>
<dbReference type="EMBL" id="FOIL01000062">
    <property type="protein sequence ID" value="SET89288.1"/>
    <property type="molecule type" value="Genomic_DNA"/>
</dbReference>
<protein>
    <submittedName>
        <fullName evidence="1">Diaminopimelate epimerase</fullName>
    </submittedName>
</protein>
<dbReference type="Proteomes" id="UP000199820">
    <property type="component" value="Unassembled WGS sequence"/>
</dbReference>
<dbReference type="OrthoDB" id="9813391at2"/>
<dbReference type="InterPro" id="IPR058944">
    <property type="entry name" value="CntK-like"/>
</dbReference>
<proteinExistence type="predicted"/>
<evidence type="ECO:0000313" key="1">
    <source>
        <dbReference type="EMBL" id="SET89288.1"/>
    </source>
</evidence>
<dbReference type="Pfam" id="PF26317">
    <property type="entry name" value="CntK_N"/>
    <property type="match status" value="1"/>
</dbReference>